<comment type="caution">
    <text evidence="3">The sequence shown here is derived from an EMBL/GenBank/DDBJ whole genome shotgun (WGS) entry which is preliminary data.</text>
</comment>
<dbReference type="AlphaFoldDB" id="A0A161RIK5"/>
<dbReference type="GO" id="GO:0009986">
    <property type="term" value="C:cell surface"/>
    <property type="evidence" value="ECO:0007669"/>
    <property type="project" value="UniProtKB-SubCell"/>
</dbReference>
<name>A0A161RIK5_9BACL</name>
<evidence type="ECO:0000313" key="4">
    <source>
        <dbReference type="Proteomes" id="UP000076490"/>
    </source>
</evidence>
<dbReference type="Pfam" id="PF07963">
    <property type="entry name" value="N_methyl"/>
    <property type="match status" value="1"/>
</dbReference>
<evidence type="ECO:0000313" key="3">
    <source>
        <dbReference type="EMBL" id="KZE39992.1"/>
    </source>
</evidence>
<comment type="subcellular location">
    <subcellularLocation>
        <location evidence="1">Cell surface</location>
    </subcellularLocation>
</comment>
<gene>
    <name evidence="3" type="ORF">AV656_01560</name>
</gene>
<protein>
    <recommendedName>
        <fullName evidence="5">Prepilin-type N-terminal cleavage/methylation domain-containing protein</fullName>
    </recommendedName>
</protein>
<reference evidence="3 4" key="1">
    <citation type="submission" date="2016-01" db="EMBL/GenBank/DDBJ databases">
        <title>Whole genome sequencing of Bhargavaea cecembensis T14.</title>
        <authorList>
            <person name="Hong K.W."/>
        </authorList>
    </citation>
    <scope>NUCLEOTIDE SEQUENCE [LARGE SCALE GENOMIC DNA]</scope>
    <source>
        <strain evidence="3 4">T14</strain>
    </source>
</reference>
<dbReference type="EMBL" id="LQNT01000001">
    <property type="protein sequence ID" value="KZE39992.1"/>
    <property type="molecule type" value="Genomic_DNA"/>
</dbReference>
<sequence>MKMESLKNEKGLTLTELLAVLVLASLVLTITMTAFGIGAKYQAAETEKVKLQQEMNLLITQLTHAHRSGDCYELYPGATGLVRKVFEREGGSRRGACTTSELSPPIEDRFAESYSVEVSIDRIQMSPPDPANPIDPLTLPIDPFSENVKLTLTLEMDGGREFSQTTMLTRYKE</sequence>
<evidence type="ECO:0008006" key="5">
    <source>
        <dbReference type="Google" id="ProtNLM"/>
    </source>
</evidence>
<evidence type="ECO:0000256" key="1">
    <source>
        <dbReference type="ARBA" id="ARBA00004241"/>
    </source>
</evidence>
<dbReference type="Proteomes" id="UP000076490">
    <property type="component" value="Unassembled WGS sequence"/>
</dbReference>
<proteinExistence type="predicted"/>
<dbReference type="GO" id="GO:0030420">
    <property type="term" value="P:establishment of competence for transformation"/>
    <property type="evidence" value="ECO:0007669"/>
    <property type="project" value="UniProtKB-KW"/>
</dbReference>
<organism evidence="3 4">
    <name type="scientific">Bhargavaea cecembensis</name>
    <dbReference type="NCBI Taxonomy" id="394098"/>
    <lineage>
        <taxon>Bacteria</taxon>
        <taxon>Bacillati</taxon>
        <taxon>Bacillota</taxon>
        <taxon>Bacilli</taxon>
        <taxon>Bacillales</taxon>
        <taxon>Caryophanaceae</taxon>
        <taxon>Bhargavaea</taxon>
    </lineage>
</organism>
<dbReference type="OrthoDB" id="2451706at2"/>
<keyword evidence="2" id="KW-0178">Competence</keyword>
<accession>A0A161RIK5</accession>
<evidence type="ECO:0000256" key="2">
    <source>
        <dbReference type="ARBA" id="ARBA00023287"/>
    </source>
</evidence>
<dbReference type="InterPro" id="IPR012902">
    <property type="entry name" value="N_methyl_site"/>
</dbReference>
<dbReference type="NCBIfam" id="TIGR02532">
    <property type="entry name" value="IV_pilin_GFxxxE"/>
    <property type="match status" value="1"/>
</dbReference>